<evidence type="ECO:0000313" key="2">
    <source>
        <dbReference type="Proteomes" id="UP000253153"/>
    </source>
</evidence>
<name>A0A366RX00_9HYPO</name>
<proteinExistence type="predicted"/>
<sequence length="140" mass="16350">MTLFNYLKNRLARVLDASLDQYPGIELSDADKVEILSSWDAEVSKTCVSVQEIFSAMDVIKIVIEIIDEEQKDIEQYYAGHSIQYHMAYLLELDENLWELYWAVIAFTVQVEDRDRVLRELDEAFWFEISYNLHGSSLSS</sequence>
<evidence type="ECO:0000313" key="1">
    <source>
        <dbReference type="EMBL" id="RBR20940.1"/>
    </source>
</evidence>
<dbReference type="Proteomes" id="UP000253153">
    <property type="component" value="Unassembled WGS sequence"/>
</dbReference>
<dbReference type="AlphaFoldDB" id="A0A366RX00"/>
<protein>
    <submittedName>
        <fullName evidence="1">Uncharacterized protein</fullName>
    </submittedName>
</protein>
<gene>
    <name evidence="1" type="ORF">FIESC28_05092</name>
</gene>
<keyword evidence="2" id="KW-1185">Reference proteome</keyword>
<dbReference type="GeneID" id="41994535"/>
<accession>A0A366RX00</accession>
<comment type="caution">
    <text evidence="1">The sequence shown here is derived from an EMBL/GenBank/DDBJ whole genome shotgun (WGS) entry which is preliminary data.</text>
</comment>
<dbReference type="EMBL" id="QKXC01000104">
    <property type="protein sequence ID" value="RBR20940.1"/>
    <property type="molecule type" value="Genomic_DNA"/>
</dbReference>
<dbReference type="RefSeq" id="XP_031016739.1">
    <property type="nucleotide sequence ID" value="XM_031159239.1"/>
</dbReference>
<dbReference type="OrthoDB" id="10466827at2759"/>
<organism evidence="1 2">
    <name type="scientific">Fusarium coffeatum</name>
    <dbReference type="NCBI Taxonomy" id="231269"/>
    <lineage>
        <taxon>Eukaryota</taxon>
        <taxon>Fungi</taxon>
        <taxon>Dikarya</taxon>
        <taxon>Ascomycota</taxon>
        <taxon>Pezizomycotina</taxon>
        <taxon>Sordariomycetes</taxon>
        <taxon>Hypocreomycetidae</taxon>
        <taxon>Hypocreales</taxon>
        <taxon>Nectriaceae</taxon>
        <taxon>Fusarium</taxon>
        <taxon>Fusarium incarnatum-equiseti species complex</taxon>
    </lineage>
</organism>
<reference evidence="1 2" key="1">
    <citation type="submission" date="2018-06" db="EMBL/GenBank/DDBJ databases">
        <title>Fusarium incarnatum-equiseti species complex species 28.</title>
        <authorList>
            <person name="Gardiner D.M."/>
        </authorList>
    </citation>
    <scope>NUCLEOTIDE SEQUENCE [LARGE SCALE GENOMIC DNA]</scope>
    <source>
        <strain evidence="1 2">FIESC_28</strain>
    </source>
</reference>